<organism evidence="2 3">
    <name type="scientific">Phyllosticta citrichinensis</name>
    <dbReference type="NCBI Taxonomy" id="1130410"/>
    <lineage>
        <taxon>Eukaryota</taxon>
        <taxon>Fungi</taxon>
        <taxon>Dikarya</taxon>
        <taxon>Ascomycota</taxon>
        <taxon>Pezizomycotina</taxon>
        <taxon>Dothideomycetes</taxon>
        <taxon>Dothideomycetes incertae sedis</taxon>
        <taxon>Botryosphaeriales</taxon>
        <taxon>Phyllostictaceae</taxon>
        <taxon>Phyllosticta</taxon>
    </lineage>
</organism>
<sequence>MGGSLKYTLRKPDPLAYPQPLWRTAEVCEFTYILGEVLHNYLRIWLNDQHPLHQRYHDFDQLEFYKFLSKPDLSGSLPVLNNVLEVVSDALRTHIILKNGERSSVIGAAFSDHIRCRISVKTSRCNRYKFSSLVPEMTGESLINQLITEKAQAGSSNLPIKEIRWWWKQKKSGNGPHYCANEFSLPSGLDSGSPRPPEVGKAYQSGSTKHFPAIFSIFVVSIKEANQVRPAVDLLLRLLPLGPGQEIPVNVQLDSTNATKAILRPYVGIDAEFKLVSSRRKEEELKTMSEDTDDTENLCTVLSIAIDRHVTFCFHILHMLENRDEKTVDQVSLGADHIQQRYLEDMIQLSKRYQCFGRNDRPEYRTQPYQGNPVTIVPQPKLDSTHLSGIRPDSLKFPTHDESRKCAFHKSLQPGQSYPRNIACPCRTGNLDLETIVAHVRRQLRLGEDGVEEDEVGEDEDCGVPKRLWTKNRFRYPYANLLKDFLQHDWVYNLLYHFKETPSNSENPGAYYRSFGPSMESDSDKMGYNIGDVVGIALILRILTTTDDRRFLLSCLRNVSSKVRFCESRSKAQGKFDKHTRHAEDPGIPLIDDNPKLWSTSLDRMWPESQRNQTPACIKDRSDLVELDYSYINRDKMADLLTTRGANTREERKTQIKTTLYDPLKFELPVMMTKYQAFDIKYNKPVVHTMEYYYEDLLRRIVDASQRNKVAPSGLLALPSEKNCPILSNSVKSTFKLHRKAALERDMIHKARKTREPIPFAEYVDEYLRNIEEVPALKVDIKSNGKPFKQPLQYENLEKELNRFRVELEDLSEAYLVKPDNPFEELGEDHARFLAQDDNRYERTAAFNNRPQLDQLRPDYLARIEDRKQKIYQVNYYPPVESTPVPSPRVTSPPNEDWELDSQTPPHSPREDSSSIHRSDRKARSSRASHTVARPNVVTRSMASLASKRPASSEMPNTAKRRKKG</sequence>
<reference evidence="2 3" key="1">
    <citation type="journal article" date="2022" name="G3 (Bethesda)">
        <title>Enemy or ally: a genomic approach to elucidate the lifestyle of Phyllosticta citrichinaensis.</title>
        <authorList>
            <person name="Buijs V.A."/>
            <person name="Groenewald J.Z."/>
            <person name="Haridas S."/>
            <person name="LaButti K.M."/>
            <person name="Lipzen A."/>
            <person name="Martin F.M."/>
            <person name="Barry K."/>
            <person name="Grigoriev I.V."/>
            <person name="Crous P.W."/>
            <person name="Seidl M.F."/>
        </authorList>
    </citation>
    <scope>NUCLEOTIDE SEQUENCE [LARGE SCALE GENOMIC DNA]</scope>
    <source>
        <strain evidence="2 3">CBS 129764</strain>
    </source>
</reference>
<evidence type="ECO:0000256" key="1">
    <source>
        <dbReference type="SAM" id="MobiDB-lite"/>
    </source>
</evidence>
<feature type="region of interest" description="Disordered" evidence="1">
    <location>
        <begin position="875"/>
        <end position="965"/>
    </location>
</feature>
<comment type="caution">
    <text evidence="2">The sequence shown here is derived from an EMBL/GenBank/DDBJ whole genome shotgun (WGS) entry which is preliminary data.</text>
</comment>
<feature type="compositionally biased region" description="Basic and acidic residues" evidence="1">
    <location>
        <begin position="908"/>
        <end position="918"/>
    </location>
</feature>
<dbReference type="EMBL" id="JBBWUH010000007">
    <property type="protein sequence ID" value="KAK8161519.1"/>
    <property type="molecule type" value="Genomic_DNA"/>
</dbReference>
<evidence type="ECO:0000313" key="3">
    <source>
        <dbReference type="Proteomes" id="UP001456524"/>
    </source>
</evidence>
<keyword evidence="3" id="KW-1185">Reference proteome</keyword>
<name>A0ABR1XMS6_9PEZI</name>
<feature type="compositionally biased region" description="Low complexity" evidence="1">
    <location>
        <begin position="878"/>
        <end position="894"/>
    </location>
</feature>
<evidence type="ECO:0000313" key="2">
    <source>
        <dbReference type="EMBL" id="KAK8161519.1"/>
    </source>
</evidence>
<protein>
    <submittedName>
        <fullName evidence="2">Uncharacterized protein</fullName>
    </submittedName>
</protein>
<proteinExistence type="predicted"/>
<accession>A0ABR1XMS6</accession>
<dbReference type="Proteomes" id="UP001456524">
    <property type="component" value="Unassembled WGS sequence"/>
</dbReference>
<gene>
    <name evidence="2" type="ORF">IWX90DRAFT_506179</name>
</gene>